<evidence type="ECO:0000313" key="9">
    <source>
        <dbReference type="EMBL" id="AKJ70514.1"/>
    </source>
</evidence>
<dbReference type="PROSITE" id="PS00211">
    <property type="entry name" value="ABC_TRANSPORTER_1"/>
    <property type="match status" value="1"/>
</dbReference>
<evidence type="ECO:0000256" key="4">
    <source>
        <dbReference type="ARBA" id="ARBA00022741"/>
    </source>
</evidence>
<evidence type="ECO:0000256" key="2">
    <source>
        <dbReference type="ARBA" id="ARBA00022475"/>
    </source>
</evidence>
<dbReference type="GO" id="GO:0043190">
    <property type="term" value="C:ATP-binding cassette (ABC) transporter complex"/>
    <property type="evidence" value="ECO:0007669"/>
    <property type="project" value="InterPro"/>
</dbReference>
<dbReference type="GO" id="GO:0016887">
    <property type="term" value="F:ATP hydrolysis activity"/>
    <property type="evidence" value="ECO:0007669"/>
    <property type="project" value="InterPro"/>
</dbReference>
<sequence>MIPARARSPISRMNPDHLVVEDICVAYRAGAASLPVARGLSLKLERGSIGCLLGPSGCGKTTVLRALAGFEPLRDGRIVLGGRHIASATWALPPEARRVGVVFQEHALFPHLDVADNIGFGLRRAPTRQRRERVAALAALVGLSASLRRFPHELSGGQQQRVAIARALAPAPDLLLLDEPFSSLDQELRERLALEVRDLLLADGTTALLVTHDQHEAFAMADRIGVMDGGTLAQWDTPQGLYHAPATHFVADFIGRGAVLPGQCNGIAVCLELGELPLPPGAATSRRALDVLLRAEHIVLDEASPYRAEVVRRAFRGADTLLTLRLASGRQVFAHAPGDRRLAPGDAIGVRLAARHAVTLERAGP</sequence>
<evidence type="ECO:0000256" key="5">
    <source>
        <dbReference type="ARBA" id="ARBA00022840"/>
    </source>
</evidence>
<dbReference type="GO" id="GO:0015697">
    <property type="term" value="P:quaternary ammonium group transport"/>
    <property type="evidence" value="ECO:0007669"/>
    <property type="project" value="UniProtKB-ARBA"/>
</dbReference>
<dbReference type="SUPFAM" id="SSF52540">
    <property type="entry name" value="P-loop containing nucleoside triphosphate hydrolases"/>
    <property type="match status" value="1"/>
</dbReference>
<dbReference type="Pfam" id="PF08402">
    <property type="entry name" value="TOBE_2"/>
    <property type="match status" value="1"/>
</dbReference>
<name>A0A0G3EWW5_9BURK</name>
<accession>A0A0G3EWW5</accession>
<dbReference type="PANTHER" id="PTHR42781:SF5">
    <property type="entry name" value="PUTRESCINE TRANSPORT ATP-BINDING PROTEIN POTG"/>
    <property type="match status" value="1"/>
</dbReference>
<evidence type="ECO:0000256" key="3">
    <source>
        <dbReference type="ARBA" id="ARBA00022519"/>
    </source>
</evidence>
<evidence type="ECO:0000256" key="7">
    <source>
        <dbReference type="ARBA" id="ARBA00023136"/>
    </source>
</evidence>
<dbReference type="InterPro" id="IPR017871">
    <property type="entry name" value="ABC_transporter-like_CS"/>
</dbReference>
<dbReference type="AlphaFoldDB" id="A0A0G3EWW5"/>
<dbReference type="InterPro" id="IPR027417">
    <property type="entry name" value="P-loop_NTPase"/>
</dbReference>
<keyword evidence="7" id="KW-0472">Membrane</keyword>
<dbReference type="SUPFAM" id="SSF50331">
    <property type="entry name" value="MOP-like"/>
    <property type="match status" value="1"/>
</dbReference>
<dbReference type="KEGG" id="ptx:ABW99_10815"/>
<evidence type="ECO:0000313" key="10">
    <source>
        <dbReference type="Proteomes" id="UP000036700"/>
    </source>
</evidence>
<keyword evidence="2" id="KW-1003">Cell membrane</keyword>
<dbReference type="OrthoDB" id="5298774at2"/>
<keyword evidence="10" id="KW-1185">Reference proteome</keyword>
<dbReference type="PATRIC" id="fig|445709.3.peg.2301"/>
<dbReference type="GO" id="GO:0022857">
    <property type="term" value="F:transmembrane transporter activity"/>
    <property type="evidence" value="ECO:0007669"/>
    <property type="project" value="InterPro"/>
</dbReference>
<dbReference type="SMART" id="SM00382">
    <property type="entry name" value="AAA"/>
    <property type="match status" value="1"/>
</dbReference>
<keyword evidence="5 9" id="KW-0067">ATP-binding</keyword>
<dbReference type="PANTHER" id="PTHR42781">
    <property type="entry name" value="SPERMIDINE/PUTRESCINE IMPORT ATP-BINDING PROTEIN POTA"/>
    <property type="match status" value="1"/>
</dbReference>
<organism evidence="9 10">
    <name type="scientific">Pandoraea thiooxydans</name>
    <dbReference type="NCBI Taxonomy" id="445709"/>
    <lineage>
        <taxon>Bacteria</taxon>
        <taxon>Pseudomonadati</taxon>
        <taxon>Pseudomonadota</taxon>
        <taxon>Betaproteobacteria</taxon>
        <taxon>Burkholderiales</taxon>
        <taxon>Burkholderiaceae</taxon>
        <taxon>Pandoraea</taxon>
    </lineage>
</organism>
<dbReference type="PROSITE" id="PS50893">
    <property type="entry name" value="ABC_TRANSPORTER_2"/>
    <property type="match status" value="1"/>
</dbReference>
<dbReference type="Gene3D" id="3.40.50.300">
    <property type="entry name" value="P-loop containing nucleotide triphosphate hydrolases"/>
    <property type="match status" value="1"/>
</dbReference>
<evidence type="ECO:0000256" key="6">
    <source>
        <dbReference type="ARBA" id="ARBA00022967"/>
    </source>
</evidence>
<dbReference type="GO" id="GO:0005524">
    <property type="term" value="F:ATP binding"/>
    <property type="evidence" value="ECO:0007669"/>
    <property type="project" value="UniProtKB-KW"/>
</dbReference>
<dbReference type="InterPro" id="IPR003439">
    <property type="entry name" value="ABC_transporter-like_ATP-bd"/>
</dbReference>
<dbReference type="EMBL" id="CP011568">
    <property type="protein sequence ID" value="AKJ70514.1"/>
    <property type="molecule type" value="Genomic_DNA"/>
</dbReference>
<keyword evidence="3" id="KW-0997">Cell inner membrane</keyword>
<dbReference type="InterPro" id="IPR050093">
    <property type="entry name" value="ABC_SmlMolc_Importer"/>
</dbReference>
<feature type="domain" description="ABC transporter" evidence="8">
    <location>
        <begin position="18"/>
        <end position="254"/>
    </location>
</feature>
<dbReference type="InterPro" id="IPR008995">
    <property type="entry name" value="Mo/tungstate-bd_C_term_dom"/>
</dbReference>
<reference evidence="10" key="1">
    <citation type="submission" date="2015-06" db="EMBL/GenBank/DDBJ databases">
        <authorList>
            <person name="Lim Y.L."/>
            <person name="Ee R."/>
            <person name="Yong D."/>
            <person name="How K.Y."/>
            <person name="Yin W.F."/>
            <person name="Chan K.G."/>
        </authorList>
    </citation>
    <scope>NUCLEOTIDE SEQUENCE [LARGE SCALE GENOMIC DNA]</scope>
    <source>
        <strain evidence="10">DSM 25325</strain>
    </source>
</reference>
<proteinExistence type="predicted"/>
<dbReference type="InterPro" id="IPR003593">
    <property type="entry name" value="AAA+_ATPase"/>
</dbReference>
<evidence type="ECO:0000256" key="1">
    <source>
        <dbReference type="ARBA" id="ARBA00022448"/>
    </source>
</evidence>
<protein>
    <submittedName>
        <fullName evidence="9">ABC transporter ATP-binding protein</fullName>
    </submittedName>
</protein>
<dbReference type="FunFam" id="3.40.50.300:FF:000425">
    <property type="entry name" value="Probable ABC transporter, ATP-binding subunit"/>
    <property type="match status" value="1"/>
</dbReference>
<keyword evidence="6" id="KW-1278">Translocase</keyword>
<dbReference type="RefSeq" id="WP_072628643.1">
    <property type="nucleotide sequence ID" value="NZ_CP014839.1"/>
</dbReference>
<dbReference type="STRING" id="445709.ABW99_10815"/>
<keyword evidence="4" id="KW-0547">Nucleotide-binding</keyword>
<dbReference type="InterPro" id="IPR013611">
    <property type="entry name" value="Transp-assoc_OB_typ2"/>
</dbReference>
<dbReference type="Pfam" id="PF00005">
    <property type="entry name" value="ABC_tran"/>
    <property type="match status" value="1"/>
</dbReference>
<gene>
    <name evidence="9" type="ORF">ABW99_10815</name>
</gene>
<keyword evidence="1" id="KW-0813">Transport</keyword>
<evidence type="ECO:0000259" key="8">
    <source>
        <dbReference type="PROSITE" id="PS50893"/>
    </source>
</evidence>
<dbReference type="Proteomes" id="UP000036700">
    <property type="component" value="Chromosome"/>
</dbReference>